<evidence type="ECO:0000313" key="3">
    <source>
        <dbReference type="Proteomes" id="UP000032721"/>
    </source>
</evidence>
<reference evidence="2 4" key="2">
    <citation type="submission" date="2019-07" db="EMBL/GenBank/DDBJ databases">
        <title>Genomic Encyclopedia of Type Strains, Phase I: the one thousand microbial genomes (KMG-I) project.</title>
        <authorList>
            <person name="Kyrpides N."/>
        </authorList>
    </citation>
    <scope>NUCLEOTIDE SEQUENCE [LARGE SCALE GENOMIC DNA]</scope>
    <source>
        <strain evidence="2 4">DSM 17909</strain>
    </source>
</reference>
<dbReference type="EMBL" id="VNHN01000063">
    <property type="protein sequence ID" value="TYP00480.1"/>
    <property type="molecule type" value="Genomic_DNA"/>
</dbReference>
<dbReference type="EMBL" id="FO704550">
    <property type="protein sequence ID" value="CDG18811.1"/>
    <property type="molecule type" value="Genomic_DNA"/>
</dbReference>
<dbReference type="Proteomes" id="UP000032721">
    <property type="component" value="Chromosome"/>
</dbReference>
<organism evidence="1 3">
    <name type="scientific">Xenorhabdus doucetiae</name>
    <dbReference type="NCBI Taxonomy" id="351671"/>
    <lineage>
        <taxon>Bacteria</taxon>
        <taxon>Pseudomonadati</taxon>
        <taxon>Pseudomonadota</taxon>
        <taxon>Gammaproteobacteria</taxon>
        <taxon>Enterobacterales</taxon>
        <taxon>Morganellaceae</taxon>
        <taxon>Xenorhabdus</taxon>
    </lineage>
</organism>
<name>A0A068QW04_9GAMM</name>
<evidence type="ECO:0000313" key="1">
    <source>
        <dbReference type="EMBL" id="CDG18811.1"/>
    </source>
</evidence>
<sequence length="66" mass="7766">MEDVIKRNKGNVDYCKGKLNYIKIHHNEYQGYSKDFFENLRQNKKYSSVAWIRIVSAISKKGGQLL</sequence>
<gene>
    <name evidence="2" type="ORF">LY16_03010</name>
    <name evidence="1" type="ORF">XDD1_3112</name>
</gene>
<dbReference type="AlphaFoldDB" id="A0A068QW04"/>
<evidence type="ECO:0000313" key="2">
    <source>
        <dbReference type="EMBL" id="TYP00480.1"/>
    </source>
</evidence>
<dbReference type="KEGG" id="xdo:XDD1_3112"/>
<keyword evidence="4" id="KW-1185">Reference proteome</keyword>
<dbReference type="HOGENOM" id="CLU_2830327_0_0_6"/>
<dbReference type="Proteomes" id="UP000324170">
    <property type="component" value="Unassembled WGS sequence"/>
</dbReference>
<dbReference type="STRING" id="351671.XDD1_3112"/>
<proteinExistence type="predicted"/>
<accession>A0A068QW04</accession>
<reference evidence="1 3" key="1">
    <citation type="submission" date="2013-07" db="EMBL/GenBank/DDBJ databases">
        <authorList>
            <person name="Genoscope - CEA"/>
        </authorList>
    </citation>
    <scope>NUCLEOTIDE SEQUENCE [LARGE SCALE GENOMIC DNA]</scope>
    <source>
        <strain evidence="1">FRM16</strain>
        <strain evidence="3">FRM16 / DSM 17909</strain>
    </source>
</reference>
<protein>
    <submittedName>
        <fullName evidence="1">Uncharacterized protein</fullName>
    </submittedName>
</protein>
<evidence type="ECO:0000313" key="4">
    <source>
        <dbReference type="Proteomes" id="UP000324170"/>
    </source>
</evidence>